<dbReference type="InterPro" id="IPR032675">
    <property type="entry name" value="LRR_dom_sf"/>
</dbReference>
<dbReference type="Gene3D" id="3.80.10.10">
    <property type="entry name" value="Ribonuclease Inhibitor"/>
    <property type="match status" value="1"/>
</dbReference>
<keyword evidence="1" id="KW-0833">Ubl conjugation pathway</keyword>
<dbReference type="InterPro" id="IPR055142">
    <property type="entry name" value="ZER1-like_C"/>
</dbReference>
<dbReference type="InterPro" id="IPR051341">
    <property type="entry name" value="Zyg-11_UBL_adapter"/>
</dbReference>
<evidence type="ECO:0000259" key="3">
    <source>
        <dbReference type="Pfam" id="PF25013"/>
    </source>
</evidence>
<dbReference type="InterPro" id="IPR001611">
    <property type="entry name" value="Leu-rich_rpt"/>
</dbReference>
<dbReference type="OrthoDB" id="5783533at2759"/>
<dbReference type="InterPro" id="IPR016024">
    <property type="entry name" value="ARM-type_fold"/>
</dbReference>
<dbReference type="PROSITE" id="PS51450">
    <property type="entry name" value="LRR"/>
    <property type="match status" value="1"/>
</dbReference>
<dbReference type="Gene3D" id="1.25.10.10">
    <property type="entry name" value="Leucine-rich Repeat Variant"/>
    <property type="match status" value="1"/>
</dbReference>
<evidence type="ECO:0000313" key="5">
    <source>
        <dbReference type="Proteomes" id="UP000835052"/>
    </source>
</evidence>
<evidence type="ECO:0000259" key="2">
    <source>
        <dbReference type="Pfam" id="PF22964"/>
    </source>
</evidence>
<accession>A0A8S1HJX2</accession>
<organism evidence="4 5">
    <name type="scientific">Caenorhabditis auriculariae</name>
    <dbReference type="NCBI Taxonomy" id="2777116"/>
    <lineage>
        <taxon>Eukaryota</taxon>
        <taxon>Metazoa</taxon>
        <taxon>Ecdysozoa</taxon>
        <taxon>Nematoda</taxon>
        <taxon>Chromadorea</taxon>
        <taxon>Rhabditida</taxon>
        <taxon>Rhabditina</taxon>
        <taxon>Rhabditomorpha</taxon>
        <taxon>Rhabditoidea</taxon>
        <taxon>Rhabditidae</taxon>
        <taxon>Peloderinae</taxon>
        <taxon>Caenorhabditis</taxon>
    </lineage>
</organism>
<keyword evidence="5" id="KW-1185">Reference proteome</keyword>
<dbReference type="Pfam" id="PF25013">
    <property type="entry name" value="LRR_Zer-1"/>
    <property type="match status" value="1"/>
</dbReference>
<comment type="caution">
    <text evidence="4">The sequence shown here is derived from an EMBL/GenBank/DDBJ whole genome shotgun (WGS) entry which is preliminary data.</text>
</comment>
<gene>
    <name evidence="4" type="ORF">CAUJ_LOCUS11236</name>
</gene>
<dbReference type="EMBL" id="CAJGYM010000053">
    <property type="protein sequence ID" value="CAD6195317.1"/>
    <property type="molecule type" value="Genomic_DNA"/>
</dbReference>
<reference evidence="4" key="1">
    <citation type="submission" date="2020-10" db="EMBL/GenBank/DDBJ databases">
        <authorList>
            <person name="Kikuchi T."/>
        </authorList>
    </citation>
    <scope>NUCLEOTIDE SEQUENCE</scope>
    <source>
        <strain evidence="4">NKZ352</strain>
    </source>
</reference>
<dbReference type="SUPFAM" id="SSF52047">
    <property type="entry name" value="RNI-like"/>
    <property type="match status" value="1"/>
</dbReference>
<dbReference type="SUPFAM" id="SSF48371">
    <property type="entry name" value="ARM repeat"/>
    <property type="match status" value="1"/>
</dbReference>
<dbReference type="InterPro" id="IPR056845">
    <property type="entry name" value="LRR_Zer-1"/>
</dbReference>
<sequence length="801" mass="89649">MDKNEEGMEFEAEAVSTSSMPRLARLAAIAFADLIVEERIPVISCPIPALYSNEIVEILRERGQLTGKVLHLLTPQRFQITKIDLSGCGSKFVQSDLTFLHGHTLSSFCLGDIDYKANTNKIQLGEVLSRFCNKKTRAALRHIDLSGRNRITSNWPNYLTKFSSVVSLSIANRVTSSPTLAVLSSLTQLKFLDISNTHLTDISSLGNLVNLEVLLMYNLGLRTGKVINTLALLTKLRVLDISRKTNTDYHMETNQDATIDLAQAFYEESFAALATESGSPWPELRSLDLSGLNLGHRGTESAMNVVQKIIDAHPKLEQIALLATPVEGQLIKVPGRDFEVINAASRANILDALDHYTKRDRPVFAAHALHFTYYILQSNYDEFSQAELGRCLRLVCVAMKEYLMTLPVQIAGSACLYHICKMKRIRRLSKSDVCMCIERSLDAAQTHRNMTQLQKNVWLTICNDYLLHLSGVDFYRTCKVALDTMLFNRDASVERMAIAIVSIVTPKMRTPQTRKLTSDDRYVKHLVKIMNDYLAKFQQQTPRDHDNTLFTLKFTLSALWNLTDECSATCAAFLEAGGVRTAFEILNAFSDHSNVQTKVLGILNNIAEIEDLKLNILCHMGYVQHLLSSLDGDFDHTDNRGRFRHVERSYFAAGVLANILLISEKEWSGSVSRDAVNDALITSVSRWPTLSFAMVSYRSFEPFARIITKSNSDGAILWCLWGVNHVLAHRETNSPSHCAVGYGELLRTSPLLVECRKIVRGAADAVSRHRKVVEFAESVVEVAHKEEQASTELSFSALSCT</sequence>
<protein>
    <submittedName>
        <fullName evidence="4">Uncharacterized protein</fullName>
    </submittedName>
</protein>
<feature type="domain" description="Zer-1-like leucine-rich repeats region" evidence="3">
    <location>
        <begin position="182"/>
        <end position="306"/>
    </location>
</feature>
<feature type="domain" description="Protein zer-1 homolog-like C-terminal" evidence="2">
    <location>
        <begin position="399"/>
        <end position="730"/>
    </location>
</feature>
<name>A0A8S1HJX2_9PELO</name>
<dbReference type="GO" id="GO:0031462">
    <property type="term" value="C:Cul2-RING ubiquitin ligase complex"/>
    <property type="evidence" value="ECO:0007669"/>
    <property type="project" value="TreeGrafter"/>
</dbReference>
<evidence type="ECO:0000256" key="1">
    <source>
        <dbReference type="ARBA" id="ARBA00022786"/>
    </source>
</evidence>
<dbReference type="PANTHER" id="PTHR12904">
    <property type="match status" value="1"/>
</dbReference>
<dbReference type="PANTHER" id="PTHR12904:SF22">
    <property type="entry name" value="ZYG-11 FAMILY MEMBER B, CELL CYCLE REGULATOR"/>
    <property type="match status" value="1"/>
</dbReference>
<dbReference type="Proteomes" id="UP000835052">
    <property type="component" value="Unassembled WGS sequence"/>
</dbReference>
<evidence type="ECO:0000313" key="4">
    <source>
        <dbReference type="EMBL" id="CAD6195317.1"/>
    </source>
</evidence>
<dbReference type="AlphaFoldDB" id="A0A8S1HJX2"/>
<dbReference type="InterPro" id="IPR011989">
    <property type="entry name" value="ARM-like"/>
</dbReference>
<dbReference type="Pfam" id="PF22964">
    <property type="entry name" value="ZER1-like_2nd"/>
    <property type="match status" value="1"/>
</dbReference>
<proteinExistence type="predicted"/>